<evidence type="ECO:0000313" key="2">
    <source>
        <dbReference type="EMBL" id="ETI53381.1"/>
    </source>
</evidence>
<evidence type="ECO:0000313" key="3">
    <source>
        <dbReference type="Proteomes" id="UP000018721"/>
    </source>
</evidence>
<dbReference type="EMBL" id="ANIZ01000682">
    <property type="protein sequence ID" value="ETI53381.1"/>
    <property type="molecule type" value="Genomic_DNA"/>
</dbReference>
<proteinExistence type="predicted"/>
<reference evidence="2 3" key="1">
    <citation type="submission" date="2013-11" db="EMBL/GenBank/DDBJ databases">
        <title>The Genome Sequence of Phytophthora parasitica P1569.</title>
        <authorList>
            <consortium name="The Broad Institute Genomics Platform"/>
            <person name="Russ C."/>
            <person name="Tyler B."/>
            <person name="Panabieres F."/>
            <person name="Shan W."/>
            <person name="Tripathy S."/>
            <person name="Grunwald N."/>
            <person name="Machado M."/>
            <person name="Johnson C.S."/>
            <person name="Arredondo F."/>
            <person name="Hong C."/>
            <person name="Coffey M."/>
            <person name="Young S.K."/>
            <person name="Zeng Q."/>
            <person name="Gargeya S."/>
            <person name="Fitzgerald M."/>
            <person name="Abouelleil A."/>
            <person name="Alvarado L."/>
            <person name="Chapman S.B."/>
            <person name="Gainer-Dewar J."/>
            <person name="Goldberg J."/>
            <person name="Griggs A."/>
            <person name="Gujja S."/>
            <person name="Hansen M."/>
            <person name="Howarth C."/>
            <person name="Imamovic A."/>
            <person name="Ireland A."/>
            <person name="Larimer J."/>
            <person name="McCowan C."/>
            <person name="Murphy C."/>
            <person name="Pearson M."/>
            <person name="Poon T.W."/>
            <person name="Priest M."/>
            <person name="Roberts A."/>
            <person name="Saif S."/>
            <person name="Shea T."/>
            <person name="Sykes S."/>
            <person name="Wortman J."/>
            <person name="Nusbaum C."/>
            <person name="Birren B."/>
        </authorList>
    </citation>
    <scope>NUCLEOTIDE SEQUENCE [LARGE SCALE GENOMIC DNA]</scope>
    <source>
        <strain evidence="2 3">P1569</strain>
    </source>
</reference>
<feature type="compositionally biased region" description="Polar residues" evidence="1">
    <location>
        <begin position="48"/>
        <end position="65"/>
    </location>
</feature>
<feature type="compositionally biased region" description="Low complexity" evidence="1">
    <location>
        <begin position="1"/>
        <end position="18"/>
    </location>
</feature>
<dbReference type="eggNOG" id="ENOG502SXWQ">
    <property type="taxonomic scope" value="Eukaryota"/>
</dbReference>
<dbReference type="Proteomes" id="UP000018721">
    <property type="component" value="Unassembled WGS sequence"/>
</dbReference>
<dbReference type="PANTHER" id="PTHR40866:SF1">
    <property type="entry name" value="BED-TYPE DOMAIN-CONTAINING PROTEIN"/>
    <property type="match status" value="1"/>
</dbReference>
<dbReference type="AlphaFoldDB" id="V9FQR5"/>
<dbReference type="PANTHER" id="PTHR40866">
    <property type="entry name" value="BED-TYPE DOMAIN-CONTAINING PROTEIN"/>
    <property type="match status" value="1"/>
</dbReference>
<dbReference type="OrthoDB" id="104310at2759"/>
<sequence>MEKGEASSSLAAESKAAETTPDPLTGSWRPRDDDSDASSSKRPRTGEVAQQSPVPVTPSSHSRTASDVAACPAWMPSASEIANRFGAISPPNPIPLYVCSAINDDAEAANMHFDPSTNQRRDYYIGLFHELRWCASKKTSRKSRVPELNQVVTFEDLRFMRGTSELVEHLFTENTYLYFHQCYNQTNAFSIIPYSTSGQRRRFYSASSFNLLDSLLSPRPQKPSGFTNMQVCAVFFRTILDGNYEATKFYRYRYGTVRKQVGKRGSTNLMNHVIRMHPDYQSSVSSYEGVNNGTLLSFVDRKSANIIASNISVKLVGCASHRLNLSLGMYLDDYEGILSKINSLMKDLKKLNNAARLRY</sequence>
<gene>
    <name evidence="2" type="ORF">F443_03658</name>
</gene>
<protein>
    <submittedName>
        <fullName evidence="2">Uncharacterized protein</fullName>
    </submittedName>
</protein>
<keyword evidence="3" id="KW-1185">Reference proteome</keyword>
<feature type="region of interest" description="Disordered" evidence="1">
    <location>
        <begin position="1"/>
        <end position="65"/>
    </location>
</feature>
<comment type="caution">
    <text evidence="2">The sequence shown here is derived from an EMBL/GenBank/DDBJ whole genome shotgun (WGS) entry which is preliminary data.</text>
</comment>
<accession>V9FQR5</accession>
<organism evidence="2 3">
    <name type="scientific">Phytophthora nicotianae P1569</name>
    <dbReference type="NCBI Taxonomy" id="1317065"/>
    <lineage>
        <taxon>Eukaryota</taxon>
        <taxon>Sar</taxon>
        <taxon>Stramenopiles</taxon>
        <taxon>Oomycota</taxon>
        <taxon>Peronosporomycetes</taxon>
        <taxon>Peronosporales</taxon>
        <taxon>Peronosporaceae</taxon>
        <taxon>Phytophthora</taxon>
    </lineage>
</organism>
<dbReference type="HOGENOM" id="CLU_772682_0_0_1"/>
<name>V9FQR5_PHYNI</name>
<evidence type="ECO:0000256" key="1">
    <source>
        <dbReference type="SAM" id="MobiDB-lite"/>
    </source>
</evidence>